<comment type="caution">
    <text evidence="5">The sequence shown here is derived from an EMBL/GenBank/DDBJ whole genome shotgun (WGS) entry which is preliminary data.</text>
</comment>
<evidence type="ECO:0000256" key="1">
    <source>
        <dbReference type="ARBA" id="ARBA00004906"/>
    </source>
</evidence>
<evidence type="ECO:0000259" key="4">
    <source>
        <dbReference type="PROSITE" id="PS50097"/>
    </source>
</evidence>
<dbReference type="Pfam" id="PF00651">
    <property type="entry name" value="BTB"/>
    <property type="match status" value="1"/>
</dbReference>
<accession>A0A2J7ZS17</accession>
<keyword evidence="6" id="KW-1185">Reference proteome</keyword>
<proteinExistence type="predicted"/>
<dbReference type="InterPro" id="IPR044515">
    <property type="entry name" value="ABTB1"/>
</dbReference>
<dbReference type="Gene3D" id="2.120.10.30">
    <property type="entry name" value="TolB, C-terminal domain"/>
    <property type="match status" value="2"/>
</dbReference>
<dbReference type="OrthoDB" id="6359943at2759"/>
<dbReference type="PROSITE" id="PS50097">
    <property type="entry name" value="BTB"/>
    <property type="match status" value="1"/>
</dbReference>
<keyword evidence="3" id="KW-0040">ANK repeat</keyword>
<dbReference type="GO" id="GO:0000151">
    <property type="term" value="C:ubiquitin ligase complex"/>
    <property type="evidence" value="ECO:0007669"/>
    <property type="project" value="TreeGrafter"/>
</dbReference>
<dbReference type="SUPFAM" id="SSF63829">
    <property type="entry name" value="Calcium-dependent phosphotriesterase"/>
    <property type="match status" value="1"/>
</dbReference>
<dbReference type="SUPFAM" id="SSF54695">
    <property type="entry name" value="POZ domain"/>
    <property type="match status" value="1"/>
</dbReference>
<evidence type="ECO:0000313" key="6">
    <source>
        <dbReference type="Proteomes" id="UP000236333"/>
    </source>
</evidence>
<reference evidence="5 6" key="1">
    <citation type="journal article" date="2017" name="Mol. Biol. Evol.">
        <title>The 4-celled Tetrabaena socialis nuclear genome reveals the essential components for genetic control of cell number at the origin of multicellularity in the volvocine lineage.</title>
        <authorList>
            <person name="Featherston J."/>
            <person name="Arakaki Y."/>
            <person name="Hanschen E.R."/>
            <person name="Ferris P.J."/>
            <person name="Michod R.E."/>
            <person name="Olson B.J.S.C."/>
            <person name="Nozaki H."/>
            <person name="Durand P.M."/>
        </authorList>
    </citation>
    <scope>NUCLEOTIDE SEQUENCE [LARGE SCALE GENOMIC DNA]</scope>
    <source>
        <strain evidence="5 6">NIES-571</strain>
    </source>
</reference>
<dbReference type="SMART" id="SM00225">
    <property type="entry name" value="BTB"/>
    <property type="match status" value="1"/>
</dbReference>
<dbReference type="Gene3D" id="3.30.710.10">
    <property type="entry name" value="Potassium Channel Kv1.1, Chain A"/>
    <property type="match status" value="1"/>
</dbReference>
<dbReference type="CDD" id="cd18186">
    <property type="entry name" value="BTB_POZ_ZBTB_KLHL-like"/>
    <property type="match status" value="1"/>
</dbReference>
<dbReference type="InterPro" id="IPR011333">
    <property type="entry name" value="SKP1/BTB/POZ_sf"/>
</dbReference>
<dbReference type="PANTHER" id="PTHR46231:SF1">
    <property type="entry name" value="ANKYRIN REPEAT AND BTB_POZ DOMAIN-CONTAINING PROTEIN 1"/>
    <property type="match status" value="1"/>
</dbReference>
<gene>
    <name evidence="5" type="ORF">TSOC_010909</name>
</gene>
<dbReference type="InterPro" id="IPR011042">
    <property type="entry name" value="6-blade_b-propeller_TolB-like"/>
</dbReference>
<dbReference type="EMBL" id="PGGS01000554">
    <property type="protein sequence ID" value="PNH03062.1"/>
    <property type="molecule type" value="Genomic_DNA"/>
</dbReference>
<sequence length="560" mass="57694">MHFLRCTLPASEPVKGAATRILPGARRGEAPSTQTLLACGLELRPLTGADAHGGLELGPPLQLYAHPAARGGNPAAAQRPFLYPVWDPFTSAIYMCQGHAVLRLASDDSVAVVAGDVGESGVRDGPGGAARFCAPRFLVSDCAGSLYVVEGKRIRRLQLPDVGAGRGAAQEAQATACGEPGAAAGQAVATAAVAATDLTAAAEREVLVSTLPHQASAAVWGLAFESGGGSGGSSNSSRGGGGSLLFTTDTALYRLPLADPTASPSLVAGAAADGRGQTVGAGFSSVYGIVLDSDGCVYVPDFDGGTTSLLRVAPDGAVTTIAEGLEGDLSCPSILPNGCLALFDLDQAAVHLLGLGLKLPNCHTGPAPARPLPRTLPADLGALLGRQPDGTADVTIVVGGRTFHAHRLLLCARSDYFQQRLGADFADGSAQQLDLPDADPEAFELVLLFLYSGEANVPLALAASVAELADRLLLPELCEQAAAVLEATVSVSTVVGLLLWADSRGPAFSELLTRLKGWYVEHHQAVMREAEEEVGLLMARSPKLLLELMRGLPSKQRIPY</sequence>
<dbReference type="GO" id="GO:0005737">
    <property type="term" value="C:cytoplasm"/>
    <property type="evidence" value="ECO:0007669"/>
    <property type="project" value="TreeGrafter"/>
</dbReference>
<feature type="domain" description="BTB" evidence="4">
    <location>
        <begin position="392"/>
        <end position="459"/>
    </location>
</feature>
<evidence type="ECO:0000313" key="5">
    <source>
        <dbReference type="EMBL" id="PNH03062.1"/>
    </source>
</evidence>
<evidence type="ECO:0000256" key="2">
    <source>
        <dbReference type="ARBA" id="ARBA00022737"/>
    </source>
</evidence>
<organism evidence="5 6">
    <name type="scientific">Tetrabaena socialis</name>
    <dbReference type="NCBI Taxonomy" id="47790"/>
    <lineage>
        <taxon>Eukaryota</taxon>
        <taxon>Viridiplantae</taxon>
        <taxon>Chlorophyta</taxon>
        <taxon>core chlorophytes</taxon>
        <taxon>Chlorophyceae</taxon>
        <taxon>CS clade</taxon>
        <taxon>Chlamydomonadales</taxon>
        <taxon>Tetrabaenaceae</taxon>
        <taxon>Tetrabaena</taxon>
    </lineage>
</organism>
<name>A0A2J7ZS17_9CHLO</name>
<protein>
    <submittedName>
        <fullName evidence="5">Speckle-type POZ protein-like B</fullName>
    </submittedName>
</protein>
<dbReference type="AlphaFoldDB" id="A0A2J7ZS17"/>
<dbReference type="Proteomes" id="UP000236333">
    <property type="component" value="Unassembled WGS sequence"/>
</dbReference>
<comment type="pathway">
    <text evidence="1">Protein modification; protein ubiquitination.</text>
</comment>
<dbReference type="InterPro" id="IPR000210">
    <property type="entry name" value="BTB/POZ_dom"/>
</dbReference>
<evidence type="ECO:0000256" key="3">
    <source>
        <dbReference type="ARBA" id="ARBA00023043"/>
    </source>
</evidence>
<keyword evidence="2" id="KW-0677">Repeat</keyword>
<dbReference type="PANTHER" id="PTHR46231">
    <property type="entry name" value="ANKYRIN REPEAT AND BTB/POZ DOMAIN-CONTAINING PROTEIN 1"/>
    <property type="match status" value="1"/>
</dbReference>